<evidence type="ECO:0000256" key="11">
    <source>
        <dbReference type="ARBA" id="ARBA00049515"/>
    </source>
</evidence>
<evidence type="ECO:0000256" key="1">
    <source>
        <dbReference type="ARBA" id="ARBA00008226"/>
    </source>
</evidence>
<dbReference type="EC" id="6.1.1.3" evidence="2 12"/>
<dbReference type="InterPro" id="IPR002314">
    <property type="entry name" value="aa-tRNA-synt_IIb"/>
</dbReference>
<dbReference type="PANTHER" id="PTHR11451">
    <property type="entry name" value="THREONINE-TRNA LIGASE"/>
    <property type="match status" value="1"/>
</dbReference>
<keyword evidence="9" id="KW-0648">Protein biosynthesis</keyword>
<evidence type="ECO:0000256" key="10">
    <source>
        <dbReference type="ARBA" id="ARBA00023146"/>
    </source>
</evidence>
<reference evidence="14 15" key="1">
    <citation type="journal article" date="2015" name="BMC Genomics">
        <title>Genome mining reveals unlocked bioactive potential of marine Gram-negative bacteria.</title>
        <authorList>
            <person name="Machado H."/>
            <person name="Sonnenschein E.C."/>
            <person name="Melchiorsen J."/>
            <person name="Gram L."/>
        </authorList>
    </citation>
    <scope>NUCLEOTIDE SEQUENCE [LARGE SCALE GENOMIC DNA]</scope>
    <source>
        <strain evidence="14 15">S4054</strain>
    </source>
</reference>
<dbReference type="PRINTS" id="PR01047">
    <property type="entry name" value="TRNASYNTHTHR"/>
</dbReference>
<proteinExistence type="inferred from homology"/>
<evidence type="ECO:0000313" key="15">
    <source>
        <dbReference type="Proteomes" id="UP000033434"/>
    </source>
</evidence>
<comment type="similarity">
    <text evidence="1">Belongs to the class-II aminoacyl-tRNA synthetase family.</text>
</comment>
<evidence type="ECO:0000256" key="9">
    <source>
        <dbReference type="ARBA" id="ARBA00022917"/>
    </source>
</evidence>
<evidence type="ECO:0000256" key="12">
    <source>
        <dbReference type="NCBIfam" id="TIGR00418"/>
    </source>
</evidence>
<dbReference type="InterPro" id="IPR033728">
    <property type="entry name" value="ThrRS_core"/>
</dbReference>
<dbReference type="InterPro" id="IPR004154">
    <property type="entry name" value="Anticodon-bd"/>
</dbReference>
<dbReference type="GO" id="GO:0004829">
    <property type="term" value="F:threonine-tRNA ligase activity"/>
    <property type="evidence" value="ECO:0007669"/>
    <property type="project" value="UniProtKB-UniRule"/>
</dbReference>
<evidence type="ECO:0000256" key="7">
    <source>
        <dbReference type="ARBA" id="ARBA00022833"/>
    </source>
</evidence>
<keyword evidence="7" id="KW-0862">Zinc</keyword>
<dbReference type="GO" id="GO:0046872">
    <property type="term" value="F:metal ion binding"/>
    <property type="evidence" value="ECO:0007669"/>
    <property type="project" value="UniProtKB-KW"/>
</dbReference>
<protein>
    <recommendedName>
        <fullName evidence="2 12">Threonine--tRNA ligase</fullName>
        <ecNumber evidence="2 12">6.1.1.3</ecNumber>
    </recommendedName>
</protein>
<dbReference type="GO" id="GO:0006435">
    <property type="term" value="P:threonyl-tRNA aminoacylation"/>
    <property type="evidence" value="ECO:0007669"/>
    <property type="project" value="UniProtKB-UniRule"/>
</dbReference>
<accession>A0A0F6AG47</accession>
<dbReference type="Pfam" id="PF03129">
    <property type="entry name" value="HGTP_anticodon"/>
    <property type="match status" value="1"/>
</dbReference>
<dbReference type="CDD" id="cd00771">
    <property type="entry name" value="ThrRS_core"/>
    <property type="match status" value="1"/>
</dbReference>
<dbReference type="SUPFAM" id="SSF52954">
    <property type="entry name" value="Class II aaRS ABD-related"/>
    <property type="match status" value="1"/>
</dbReference>
<keyword evidence="6" id="KW-0547">Nucleotide-binding</keyword>
<sequence>MINEHRKIGKQLQLFDMSNSASGMVDWYPQGYKLYRRIQSYIRTMQLKYGYHEVNSPVLANHDIWHTSGHSDKYQQNMFHLQEHNLAVRPMSCPFHINIFNNLVQSYKQLPYRIAEFGLCHRNETSGSLNGLFRLRAFNQDDGHIFCRKSQIKSELKLFCNMLFEMYAHFGFQKEKIKIKISLRPDNKIGSDILWDKLEEYLKTGLDELGLHYQLINGDGAFYGAKVEFALEDSLKREWQCGTFQLDFFLAEKFGCTYQNESASPEYPVILHRAVLGSIERFIAILLEHYSGRLPVQFNPNAIIFLPISKDHLNYCYSVHDKLRSIGIACNIDNSDNSISYRVKASYKQKCNYCIVIGDEEQNTNILKLKHKKSCYSVHLDELAQFLLFPKTH</sequence>
<dbReference type="EMBL" id="AUXW01000138">
    <property type="protein sequence ID" value="KKE84334.1"/>
    <property type="molecule type" value="Genomic_DNA"/>
</dbReference>
<dbReference type="GO" id="GO:0005524">
    <property type="term" value="F:ATP binding"/>
    <property type="evidence" value="ECO:0007669"/>
    <property type="project" value="UniProtKB-KW"/>
</dbReference>
<dbReference type="Proteomes" id="UP000033434">
    <property type="component" value="Unassembled WGS sequence"/>
</dbReference>
<evidence type="ECO:0000256" key="8">
    <source>
        <dbReference type="ARBA" id="ARBA00022840"/>
    </source>
</evidence>
<dbReference type="Gene3D" id="3.30.930.10">
    <property type="entry name" value="Bira Bifunctional Protein, Domain 2"/>
    <property type="match status" value="1"/>
</dbReference>
<organism evidence="14 15">
    <name type="scientific">Pseudoalteromonas luteoviolacea S4054</name>
    <dbReference type="NCBI Taxonomy" id="1129367"/>
    <lineage>
        <taxon>Bacteria</taxon>
        <taxon>Pseudomonadati</taxon>
        <taxon>Pseudomonadota</taxon>
        <taxon>Gammaproteobacteria</taxon>
        <taxon>Alteromonadales</taxon>
        <taxon>Pseudoalteromonadaceae</taxon>
        <taxon>Pseudoalteromonas</taxon>
    </lineage>
</organism>
<dbReference type="FunFam" id="3.30.930.10:FF:000002">
    <property type="entry name" value="Threonine--tRNA ligase"/>
    <property type="match status" value="1"/>
</dbReference>
<evidence type="ECO:0000256" key="4">
    <source>
        <dbReference type="ARBA" id="ARBA00022598"/>
    </source>
</evidence>
<dbReference type="Pfam" id="PF00587">
    <property type="entry name" value="tRNA-synt_2b"/>
    <property type="match status" value="1"/>
</dbReference>
<comment type="caution">
    <text evidence="14">The sequence shown here is derived from an EMBL/GenBank/DDBJ whole genome shotgun (WGS) entry which is preliminary data.</text>
</comment>
<keyword evidence="3" id="KW-0963">Cytoplasm</keyword>
<dbReference type="GO" id="GO:0005737">
    <property type="term" value="C:cytoplasm"/>
    <property type="evidence" value="ECO:0007669"/>
    <property type="project" value="UniProtKB-UniRule"/>
</dbReference>
<gene>
    <name evidence="14" type="ORF">N479_10575</name>
</gene>
<dbReference type="PATRIC" id="fig|1129367.4.peg.1897"/>
<dbReference type="InterPro" id="IPR006195">
    <property type="entry name" value="aa-tRNA-synth_II"/>
</dbReference>
<dbReference type="Gene3D" id="3.40.50.800">
    <property type="entry name" value="Anticodon-binding domain"/>
    <property type="match status" value="1"/>
</dbReference>
<name>A0A0F6AG47_9GAMM</name>
<dbReference type="PANTHER" id="PTHR11451:SF44">
    <property type="entry name" value="THREONINE--TRNA LIGASE, CHLOROPLASTIC_MITOCHONDRIAL 2"/>
    <property type="match status" value="1"/>
</dbReference>
<evidence type="ECO:0000256" key="6">
    <source>
        <dbReference type="ARBA" id="ARBA00022741"/>
    </source>
</evidence>
<dbReference type="InterPro" id="IPR045864">
    <property type="entry name" value="aa-tRNA-synth_II/BPL/LPL"/>
</dbReference>
<dbReference type="InterPro" id="IPR002320">
    <property type="entry name" value="Thr-tRNA-ligase_IIa"/>
</dbReference>
<evidence type="ECO:0000256" key="2">
    <source>
        <dbReference type="ARBA" id="ARBA00013163"/>
    </source>
</evidence>
<keyword evidence="10" id="KW-0030">Aminoacyl-tRNA synthetase</keyword>
<evidence type="ECO:0000256" key="3">
    <source>
        <dbReference type="ARBA" id="ARBA00022490"/>
    </source>
</evidence>
<dbReference type="RefSeq" id="WP_052960931.1">
    <property type="nucleotide sequence ID" value="NZ_AUXW01000138.1"/>
</dbReference>
<feature type="domain" description="Aminoacyl-transfer RNA synthetases class-II family profile" evidence="13">
    <location>
        <begin position="1"/>
        <end position="295"/>
    </location>
</feature>
<dbReference type="InterPro" id="IPR036621">
    <property type="entry name" value="Anticodon-bd_dom_sf"/>
</dbReference>
<dbReference type="PROSITE" id="PS50862">
    <property type="entry name" value="AA_TRNA_LIGASE_II"/>
    <property type="match status" value="1"/>
</dbReference>
<keyword evidence="4" id="KW-0436">Ligase</keyword>
<evidence type="ECO:0000313" key="14">
    <source>
        <dbReference type="EMBL" id="KKE84334.1"/>
    </source>
</evidence>
<keyword evidence="5" id="KW-0479">Metal-binding</keyword>
<dbReference type="AlphaFoldDB" id="A0A0F6AG47"/>
<evidence type="ECO:0000259" key="13">
    <source>
        <dbReference type="PROSITE" id="PS50862"/>
    </source>
</evidence>
<dbReference type="SUPFAM" id="SSF55681">
    <property type="entry name" value="Class II aaRS and biotin synthetases"/>
    <property type="match status" value="1"/>
</dbReference>
<keyword evidence="8" id="KW-0067">ATP-binding</keyword>
<comment type="catalytic activity">
    <reaction evidence="11">
        <text>tRNA(Thr) + L-threonine + ATP = L-threonyl-tRNA(Thr) + AMP + diphosphate + H(+)</text>
        <dbReference type="Rhea" id="RHEA:24624"/>
        <dbReference type="Rhea" id="RHEA-COMP:9670"/>
        <dbReference type="Rhea" id="RHEA-COMP:9704"/>
        <dbReference type="ChEBI" id="CHEBI:15378"/>
        <dbReference type="ChEBI" id="CHEBI:30616"/>
        <dbReference type="ChEBI" id="CHEBI:33019"/>
        <dbReference type="ChEBI" id="CHEBI:57926"/>
        <dbReference type="ChEBI" id="CHEBI:78442"/>
        <dbReference type="ChEBI" id="CHEBI:78534"/>
        <dbReference type="ChEBI" id="CHEBI:456215"/>
        <dbReference type="EC" id="6.1.1.3"/>
    </reaction>
</comment>
<evidence type="ECO:0000256" key="5">
    <source>
        <dbReference type="ARBA" id="ARBA00022723"/>
    </source>
</evidence>
<dbReference type="NCBIfam" id="TIGR00418">
    <property type="entry name" value="thrS"/>
    <property type="match status" value="1"/>
</dbReference>